<proteinExistence type="inferred from homology"/>
<comment type="caution">
    <text evidence="6">The sequence shown here is derived from an EMBL/GenBank/DDBJ whole genome shotgun (WGS) entry which is preliminary data.</text>
</comment>
<dbReference type="AlphaFoldDB" id="A0A4R0PIN5"/>
<evidence type="ECO:0000256" key="4">
    <source>
        <dbReference type="SAM" id="SignalP"/>
    </source>
</evidence>
<dbReference type="Proteomes" id="UP000291301">
    <property type="component" value="Unassembled WGS sequence"/>
</dbReference>
<dbReference type="RefSeq" id="WP_131565134.1">
    <property type="nucleotide sequence ID" value="NZ_JAINFK010000001.1"/>
</dbReference>
<keyword evidence="3 4" id="KW-0732">Signal</keyword>
<dbReference type="GO" id="GO:0042918">
    <property type="term" value="P:alkanesulfonate transmembrane transport"/>
    <property type="evidence" value="ECO:0007669"/>
    <property type="project" value="TreeGrafter"/>
</dbReference>
<evidence type="ECO:0000313" key="7">
    <source>
        <dbReference type="Proteomes" id="UP000291301"/>
    </source>
</evidence>
<organism evidence="6 7">
    <name type="scientific">Oricola cellulosilytica</name>
    <dbReference type="NCBI Taxonomy" id="1429082"/>
    <lineage>
        <taxon>Bacteria</taxon>
        <taxon>Pseudomonadati</taxon>
        <taxon>Pseudomonadota</taxon>
        <taxon>Alphaproteobacteria</taxon>
        <taxon>Hyphomicrobiales</taxon>
        <taxon>Ahrensiaceae</taxon>
        <taxon>Oricola</taxon>
    </lineage>
</organism>
<comment type="subcellular location">
    <subcellularLocation>
        <location evidence="1">Periplasm</location>
    </subcellularLocation>
</comment>
<name>A0A4R0PIN5_9HYPH</name>
<accession>A0A4R0PIN5</accession>
<dbReference type="Pfam" id="PF09084">
    <property type="entry name" value="NMT1"/>
    <property type="match status" value="1"/>
</dbReference>
<dbReference type="GO" id="GO:0042597">
    <property type="term" value="C:periplasmic space"/>
    <property type="evidence" value="ECO:0007669"/>
    <property type="project" value="UniProtKB-SubCell"/>
</dbReference>
<keyword evidence="7" id="KW-1185">Reference proteome</keyword>
<dbReference type="EMBL" id="SJST01000001">
    <property type="protein sequence ID" value="TCD16350.1"/>
    <property type="molecule type" value="Genomic_DNA"/>
</dbReference>
<evidence type="ECO:0000256" key="2">
    <source>
        <dbReference type="ARBA" id="ARBA00010742"/>
    </source>
</evidence>
<evidence type="ECO:0000313" key="6">
    <source>
        <dbReference type="EMBL" id="TCD16350.1"/>
    </source>
</evidence>
<dbReference type="PROSITE" id="PS51318">
    <property type="entry name" value="TAT"/>
    <property type="match status" value="1"/>
</dbReference>
<evidence type="ECO:0000256" key="1">
    <source>
        <dbReference type="ARBA" id="ARBA00004418"/>
    </source>
</evidence>
<dbReference type="SUPFAM" id="SSF53850">
    <property type="entry name" value="Periplasmic binding protein-like II"/>
    <property type="match status" value="1"/>
</dbReference>
<protein>
    <submittedName>
        <fullName evidence="6">ABC transporter substrate-binding protein</fullName>
    </submittedName>
</protein>
<dbReference type="PANTHER" id="PTHR30024">
    <property type="entry name" value="ALIPHATIC SULFONATES-BINDING PROTEIN-RELATED"/>
    <property type="match status" value="1"/>
</dbReference>
<dbReference type="InterPro" id="IPR015168">
    <property type="entry name" value="SsuA/THI5"/>
</dbReference>
<comment type="similarity">
    <text evidence="2">Belongs to the bacterial solute-binding protein SsuA/TauA family.</text>
</comment>
<reference evidence="6 7" key="1">
    <citation type="journal article" date="2015" name="Antonie Van Leeuwenhoek">
        <title>Oricola cellulosilytica gen. nov., sp. nov., a cellulose-degrading bacterium of the family Phyllobacteriaceae isolated from surface seashore water, and emended descriptions of Mesorhizobium loti and Phyllobacterium myrsinacearum.</title>
        <authorList>
            <person name="Hameed A."/>
            <person name="Shahina M."/>
            <person name="Lai W.A."/>
            <person name="Lin S.Y."/>
            <person name="Young L.S."/>
            <person name="Liu Y.C."/>
            <person name="Hsu Y.H."/>
            <person name="Young C.C."/>
        </authorList>
    </citation>
    <scope>NUCLEOTIDE SEQUENCE [LARGE SCALE GENOMIC DNA]</scope>
    <source>
        <strain evidence="6 7">KCTC 52183</strain>
    </source>
</reference>
<dbReference type="PANTHER" id="PTHR30024:SF47">
    <property type="entry name" value="TAURINE-BINDING PERIPLASMIC PROTEIN"/>
    <property type="match status" value="1"/>
</dbReference>
<dbReference type="Gene3D" id="3.40.190.10">
    <property type="entry name" value="Periplasmic binding protein-like II"/>
    <property type="match status" value="2"/>
</dbReference>
<sequence>MTEPAIRLSRRAFHALVIGATVSLTAIAVPASAAEAVKIGVLSLTSHSAAFIAKEKGYFEEQDLDAELVTFQAAGPMAVAIASGDIDFGVTAISGALINLAEKGAVKVIGGALTEEKGVDGQKILVSNAAYEDGVTTPADLKGRSFGITGTGSSFHYMISQIAEKEGYSVADVDLKALQKVPAIIGALKSGQIDAWSIVPHIAKGLDGSGGAKIIGDVADYIDGYQVTTIFTSTRNVEENRELVERFLAAYSKGIAEFNATMVDKTEGEEAQEATTQLIHKYVYTDRPYEKAAGPIKAGAMRLQPNGRLNIASVEHQLNWFKSEGLVDEAIELDTLVDTSFVETQ</sequence>
<dbReference type="InterPro" id="IPR006311">
    <property type="entry name" value="TAT_signal"/>
</dbReference>
<evidence type="ECO:0000259" key="5">
    <source>
        <dbReference type="Pfam" id="PF09084"/>
    </source>
</evidence>
<feature type="domain" description="SsuA/THI5-like" evidence="5">
    <location>
        <begin position="45"/>
        <end position="257"/>
    </location>
</feature>
<evidence type="ECO:0000256" key="3">
    <source>
        <dbReference type="ARBA" id="ARBA00022729"/>
    </source>
</evidence>
<dbReference type="OrthoDB" id="9815602at2"/>
<feature type="chain" id="PRO_5020367181" evidence="4">
    <location>
        <begin position="34"/>
        <end position="345"/>
    </location>
</feature>
<feature type="signal peptide" evidence="4">
    <location>
        <begin position="1"/>
        <end position="33"/>
    </location>
</feature>
<gene>
    <name evidence="6" type="ORF">E0D97_02670</name>
</gene>